<evidence type="ECO:0000256" key="2">
    <source>
        <dbReference type="ARBA" id="ARBA00022801"/>
    </source>
</evidence>
<dbReference type="Gene3D" id="2.40.100.10">
    <property type="entry name" value="Cyclophilin-like"/>
    <property type="match status" value="1"/>
</dbReference>
<dbReference type="RefSeq" id="WP_149652240.1">
    <property type="nucleotide sequence ID" value="NZ_VTZN01000004.1"/>
</dbReference>
<dbReference type="EMBL" id="VTZN01000004">
    <property type="protein sequence ID" value="KAA1251947.1"/>
    <property type="molecule type" value="Genomic_DNA"/>
</dbReference>
<dbReference type="GO" id="GO:0016787">
    <property type="term" value="F:hydrolase activity"/>
    <property type="evidence" value="ECO:0007669"/>
    <property type="project" value="UniProtKB-KW"/>
</dbReference>
<dbReference type="NCBIfam" id="TIGR00724">
    <property type="entry name" value="urea_amlyse_rel"/>
    <property type="match status" value="1"/>
</dbReference>
<feature type="domain" description="Carboxyltransferase" evidence="5">
    <location>
        <begin position="25"/>
        <end position="289"/>
    </location>
</feature>
<keyword evidence="1" id="KW-0547">Nucleotide-binding</keyword>
<evidence type="ECO:0000256" key="1">
    <source>
        <dbReference type="ARBA" id="ARBA00022741"/>
    </source>
</evidence>
<gene>
    <name evidence="6" type="ORF">F0Q45_01625</name>
</gene>
<keyword evidence="6" id="KW-0456">Lyase</keyword>
<evidence type="ECO:0000313" key="7">
    <source>
        <dbReference type="Proteomes" id="UP000324701"/>
    </source>
</evidence>
<feature type="region of interest" description="Disordered" evidence="4">
    <location>
        <begin position="215"/>
        <end position="235"/>
    </location>
</feature>
<proteinExistence type="predicted"/>
<evidence type="ECO:0000256" key="4">
    <source>
        <dbReference type="SAM" id="MobiDB-lite"/>
    </source>
</evidence>
<dbReference type="PANTHER" id="PTHR43309:SF3">
    <property type="entry name" value="5-OXOPROLINASE SUBUNIT C"/>
    <property type="match status" value="1"/>
</dbReference>
<dbReference type="InterPro" id="IPR003778">
    <property type="entry name" value="CT_A_B"/>
</dbReference>
<protein>
    <submittedName>
        <fullName evidence="6">5-oxoprolinase/urea amidolyase family protein</fullName>
    </submittedName>
</protein>
<name>A0A5B1BTD0_MYCSI</name>
<dbReference type="GO" id="GO:0016829">
    <property type="term" value="F:lyase activity"/>
    <property type="evidence" value="ECO:0007669"/>
    <property type="project" value="UniProtKB-KW"/>
</dbReference>
<dbReference type="Pfam" id="PF02626">
    <property type="entry name" value="CT_A_B"/>
    <property type="match status" value="1"/>
</dbReference>
<dbReference type="AlphaFoldDB" id="A0A5B1BTD0"/>
<dbReference type="OrthoDB" id="9768696at2"/>
<dbReference type="SUPFAM" id="SSF50891">
    <property type="entry name" value="Cyclophilin-like"/>
    <property type="match status" value="1"/>
</dbReference>
<dbReference type="GO" id="GO:0005524">
    <property type="term" value="F:ATP binding"/>
    <property type="evidence" value="ECO:0007669"/>
    <property type="project" value="UniProtKB-KW"/>
</dbReference>
<evidence type="ECO:0000259" key="5">
    <source>
        <dbReference type="SMART" id="SM00797"/>
    </source>
</evidence>
<evidence type="ECO:0000256" key="3">
    <source>
        <dbReference type="ARBA" id="ARBA00022840"/>
    </source>
</evidence>
<dbReference type="PANTHER" id="PTHR43309">
    <property type="entry name" value="5-OXOPROLINASE SUBUNIT C"/>
    <property type="match status" value="1"/>
</dbReference>
<keyword evidence="2" id="KW-0378">Hydrolase</keyword>
<comment type="caution">
    <text evidence="6">The sequence shown here is derived from an EMBL/GenBank/DDBJ whole genome shotgun (WGS) entry which is preliminary data.</text>
</comment>
<keyword evidence="7" id="KW-1185">Reference proteome</keyword>
<accession>A0A5B1BTD0</accession>
<dbReference type="SMART" id="SM00797">
    <property type="entry name" value="AHS2"/>
    <property type="match status" value="1"/>
</dbReference>
<dbReference type="InterPro" id="IPR052708">
    <property type="entry name" value="PxpC"/>
</dbReference>
<dbReference type="Proteomes" id="UP000324701">
    <property type="component" value="Unassembled WGS sequence"/>
</dbReference>
<dbReference type="InterPro" id="IPR029000">
    <property type="entry name" value="Cyclophilin-like_dom_sf"/>
</dbReference>
<evidence type="ECO:0000313" key="6">
    <source>
        <dbReference type="EMBL" id="KAA1251947.1"/>
    </source>
</evidence>
<organism evidence="6 7">
    <name type="scientific">Mycobacterium simiae</name>
    <name type="common">Mycobacterium habana</name>
    <dbReference type="NCBI Taxonomy" id="1784"/>
    <lineage>
        <taxon>Bacteria</taxon>
        <taxon>Bacillati</taxon>
        <taxon>Actinomycetota</taxon>
        <taxon>Actinomycetes</taxon>
        <taxon>Mycobacteriales</taxon>
        <taxon>Mycobacteriaceae</taxon>
        <taxon>Mycobacterium</taxon>
        <taxon>Mycobacterium simiae complex</taxon>
    </lineage>
</organism>
<keyword evidence="3" id="KW-0067">ATP-binding</keyword>
<sequence>MPTLEVLRTGPLAILQDLGRAGLAHLGVGRSGAADRRSHTLANRLVANPDDRATVEIMFGGFAARVHGGDVDIAVTGADTDPTVNGTMFGTNSIHHVHNGEVISLGTPSTGLRTYLAVRGGISATPVLGSRSYDVMSAIGPAPLRAGDVLPIGEHTDDYPELDQAPVAALSGSIVELRALPGPRHDWFVDPDALVHTDWVVSDHSDRVGTRLIGRPLGHRNPDRQLPSEGTTRGAIQVPPNGLPLILGPDHPLTGGYPVVGVVIDEDVDKVAQLRPGQHLRLHWARPRL</sequence>
<reference evidence="6 7" key="1">
    <citation type="submission" date="2019-09" db="EMBL/GenBank/DDBJ databases">
        <title>Report of infection by Mycobacterium simiae a patient suffering from pulmonary tuberculosis.</title>
        <authorList>
            <person name="Mohanty P.S."/>
            <person name="Bansal A.K."/>
            <person name="Singh H."/>
            <person name="Sharma S."/>
            <person name="Patil S.A."/>
            <person name="Upadhaya P."/>
            <person name="Singh P.K."/>
            <person name="Kumar D."/>
            <person name="Kumar S."/>
            <person name="Singh R.K."/>
            <person name="Chaudhary B."/>
        </authorList>
    </citation>
    <scope>NUCLEOTIDE SEQUENCE [LARGE SCALE GENOMIC DNA]</scope>
    <source>
        <strain evidence="6 7">JAL-560-SIM</strain>
    </source>
</reference>